<reference evidence="2 3" key="1">
    <citation type="submission" date="2018-06" db="EMBL/GenBank/DDBJ databases">
        <title>Lujinxingia sediminis gen. nov. sp. nov., a new facultative anaerobic member of the class Deltaproteobacteria, and proposal of Lujinxingaceae fam. nov.</title>
        <authorList>
            <person name="Guo L.-Y."/>
            <person name="Li C.-M."/>
            <person name="Wang S."/>
            <person name="Du Z.-J."/>
        </authorList>
    </citation>
    <scope>NUCLEOTIDE SEQUENCE [LARGE SCALE GENOMIC DNA]</scope>
    <source>
        <strain evidence="2 3">FA350</strain>
    </source>
</reference>
<evidence type="ECO:0000259" key="1">
    <source>
        <dbReference type="Pfam" id="PF02371"/>
    </source>
</evidence>
<dbReference type="GO" id="GO:0003677">
    <property type="term" value="F:DNA binding"/>
    <property type="evidence" value="ECO:0007669"/>
    <property type="project" value="InterPro"/>
</dbReference>
<organism evidence="2 3">
    <name type="scientific">Bradymonas sediminis</name>
    <dbReference type="NCBI Taxonomy" id="1548548"/>
    <lineage>
        <taxon>Bacteria</taxon>
        <taxon>Deltaproteobacteria</taxon>
        <taxon>Bradymonadales</taxon>
        <taxon>Bradymonadaceae</taxon>
        <taxon>Bradymonas</taxon>
    </lineage>
</organism>
<accession>A0A2Z4FNY5</accession>
<dbReference type="OrthoDB" id="9795150at2"/>
<feature type="domain" description="Transposase IS116/IS110/IS902 C-terminal" evidence="1">
    <location>
        <begin position="1"/>
        <end position="78"/>
    </location>
</feature>
<proteinExistence type="predicted"/>
<name>A0A2Z4FNY5_9DELT</name>
<dbReference type="KEGG" id="bsed:DN745_16135"/>
<dbReference type="InterPro" id="IPR003346">
    <property type="entry name" value="Transposase_20"/>
</dbReference>
<dbReference type="Pfam" id="PF02371">
    <property type="entry name" value="Transposase_20"/>
    <property type="match status" value="1"/>
</dbReference>
<sequence>MPGVGRILIVTLLAYLPELGKLNRKEIAKLVGVAPLNRDSGHRKGKRSTWGGRSEIRKVLYMAALVATRYNPVINAFYNRLLDAGKEKKLALVACMRKLLVILNAMVKSGESWTPDMAMPKH</sequence>
<dbReference type="Proteomes" id="UP000249799">
    <property type="component" value="Chromosome"/>
</dbReference>
<dbReference type="EMBL" id="CP030032">
    <property type="protein sequence ID" value="AWV90761.1"/>
    <property type="molecule type" value="Genomic_DNA"/>
</dbReference>
<evidence type="ECO:0000313" key="2">
    <source>
        <dbReference type="EMBL" id="AWV90761.1"/>
    </source>
</evidence>
<gene>
    <name evidence="2" type="ORF">DN745_16135</name>
</gene>
<protein>
    <recommendedName>
        <fullName evidence="1">Transposase IS116/IS110/IS902 C-terminal domain-containing protein</fullName>
    </recommendedName>
</protein>
<dbReference type="PANTHER" id="PTHR33055:SF13">
    <property type="entry name" value="TRANSPOSASE"/>
    <property type="match status" value="1"/>
</dbReference>
<dbReference type="InterPro" id="IPR047650">
    <property type="entry name" value="Transpos_IS110"/>
</dbReference>
<keyword evidence="3" id="KW-1185">Reference proteome</keyword>
<dbReference type="GO" id="GO:0006313">
    <property type="term" value="P:DNA transposition"/>
    <property type="evidence" value="ECO:0007669"/>
    <property type="project" value="InterPro"/>
</dbReference>
<dbReference type="AlphaFoldDB" id="A0A2Z4FNY5"/>
<evidence type="ECO:0000313" key="3">
    <source>
        <dbReference type="Proteomes" id="UP000249799"/>
    </source>
</evidence>
<dbReference type="PANTHER" id="PTHR33055">
    <property type="entry name" value="TRANSPOSASE FOR INSERTION SEQUENCE ELEMENT IS1111A"/>
    <property type="match status" value="1"/>
</dbReference>
<dbReference type="GO" id="GO:0004803">
    <property type="term" value="F:transposase activity"/>
    <property type="evidence" value="ECO:0007669"/>
    <property type="project" value="InterPro"/>
</dbReference>